<accession>A0A1J4JLX1</accession>
<dbReference type="RefSeq" id="XP_068353249.1">
    <property type="nucleotide sequence ID" value="XM_068494087.1"/>
</dbReference>
<name>A0A1J4JLX1_9EUKA</name>
<keyword evidence="3" id="KW-1185">Reference proteome</keyword>
<dbReference type="AlphaFoldDB" id="A0A1J4JLX1"/>
<proteinExistence type="predicted"/>
<feature type="coiled-coil region" evidence="1">
    <location>
        <begin position="14"/>
        <end position="126"/>
    </location>
</feature>
<reference evidence="2" key="1">
    <citation type="submission" date="2016-10" db="EMBL/GenBank/DDBJ databases">
        <authorList>
            <person name="Benchimol M."/>
            <person name="Almeida L.G."/>
            <person name="Vasconcelos A.T."/>
            <person name="Perreira-Neves A."/>
            <person name="Rosa I.A."/>
            <person name="Tasca T."/>
            <person name="Bogo M.R."/>
            <person name="de Souza W."/>
        </authorList>
    </citation>
    <scope>NUCLEOTIDE SEQUENCE [LARGE SCALE GENOMIC DNA]</scope>
    <source>
        <strain evidence="2">K</strain>
    </source>
</reference>
<dbReference type="VEuPathDB" id="TrichDB:TRFO_08093"/>
<gene>
    <name evidence="2" type="ORF">TRFO_08093</name>
</gene>
<keyword evidence="1" id="KW-0175">Coiled coil</keyword>
<evidence type="ECO:0000313" key="2">
    <source>
        <dbReference type="EMBL" id="OHT00113.1"/>
    </source>
</evidence>
<evidence type="ECO:0000256" key="1">
    <source>
        <dbReference type="SAM" id="Coils"/>
    </source>
</evidence>
<comment type="caution">
    <text evidence="2">The sequence shown here is derived from an EMBL/GenBank/DDBJ whole genome shotgun (WGS) entry which is preliminary data.</text>
</comment>
<evidence type="ECO:0000313" key="3">
    <source>
        <dbReference type="Proteomes" id="UP000179807"/>
    </source>
</evidence>
<protein>
    <submittedName>
        <fullName evidence="2">Uncharacterized protein</fullName>
    </submittedName>
</protein>
<sequence>MITEEEFEIFQQNLNAMSQENFALKEEFEELQKLTKDYQNMKEKIASLEKQREDTRLRHQESLQIFKDELAKLQKQAAEQHEENTKKNNEKINELNEKIAILNRQIKEKEESNDQIKNKIKLFDNRFNQVNQDIEQGKLKEKKYRPILQFLHRSRYLPMYMEDLAMKNHIQKETFSKNQIEMTELDTKILQLERRDKELNLQIDVKKNEVDMTKDRLKLSTEQLEEARAETAKTQHALDEARNRFKNAKEMTEKVLADRKNSSEKYQAEKIALEKELSELKEKVTENKAKIDDIHGESTKELSFYEEKIKEVRKKISTIRDTGIDPDLPSVDHDLESQIVKVIQDKKDLEREIAEMDDEIKSLDSQIEQKESELQNLTLKMKPTPKILTSPEFQEKQLLLEELVIQNRTLRETFINMATKIQNLKAENQNIRKSFRRQMESK</sequence>
<dbReference type="GeneID" id="94828791"/>
<organism evidence="2 3">
    <name type="scientific">Tritrichomonas foetus</name>
    <dbReference type="NCBI Taxonomy" id="1144522"/>
    <lineage>
        <taxon>Eukaryota</taxon>
        <taxon>Metamonada</taxon>
        <taxon>Parabasalia</taxon>
        <taxon>Tritrichomonadida</taxon>
        <taxon>Tritrichomonadidae</taxon>
        <taxon>Tritrichomonas</taxon>
    </lineage>
</organism>
<feature type="coiled-coil region" evidence="1">
    <location>
        <begin position="182"/>
        <end position="380"/>
    </location>
</feature>
<dbReference type="EMBL" id="MLAK01000971">
    <property type="protein sequence ID" value="OHT00113.1"/>
    <property type="molecule type" value="Genomic_DNA"/>
</dbReference>
<dbReference type="Proteomes" id="UP000179807">
    <property type="component" value="Unassembled WGS sequence"/>
</dbReference>